<dbReference type="Proteomes" id="UP000019484">
    <property type="component" value="Unassembled WGS sequence"/>
</dbReference>
<dbReference type="HOGENOM" id="CLU_003143_1_0_1"/>
<dbReference type="OrthoDB" id="109543at2759"/>
<dbReference type="CDD" id="cd23802">
    <property type="entry name" value="UBCc_UBE2Q"/>
    <property type="match status" value="1"/>
</dbReference>
<reference evidence="6 7" key="1">
    <citation type="submission" date="2013-03" db="EMBL/GenBank/DDBJ databases">
        <title>The Genome Sequence of Capronia coronata CBS 617.96.</title>
        <authorList>
            <consortium name="The Broad Institute Genomics Platform"/>
            <person name="Cuomo C."/>
            <person name="de Hoog S."/>
            <person name="Gorbushina A."/>
            <person name="Walker B."/>
            <person name="Young S.K."/>
            <person name="Zeng Q."/>
            <person name="Gargeya S."/>
            <person name="Fitzgerald M."/>
            <person name="Haas B."/>
            <person name="Abouelleil A."/>
            <person name="Allen A.W."/>
            <person name="Alvarado L."/>
            <person name="Arachchi H.M."/>
            <person name="Berlin A.M."/>
            <person name="Chapman S.B."/>
            <person name="Gainer-Dewar J."/>
            <person name="Goldberg J."/>
            <person name="Griggs A."/>
            <person name="Gujja S."/>
            <person name="Hansen M."/>
            <person name="Howarth C."/>
            <person name="Imamovic A."/>
            <person name="Ireland A."/>
            <person name="Larimer J."/>
            <person name="McCowan C."/>
            <person name="Murphy C."/>
            <person name="Pearson M."/>
            <person name="Poon T.W."/>
            <person name="Priest M."/>
            <person name="Roberts A."/>
            <person name="Saif S."/>
            <person name="Shea T."/>
            <person name="Sisk P."/>
            <person name="Sykes S."/>
            <person name="Wortman J."/>
            <person name="Nusbaum C."/>
            <person name="Birren B."/>
        </authorList>
    </citation>
    <scope>NUCLEOTIDE SEQUENCE [LARGE SCALE GENOMIC DNA]</scope>
    <source>
        <strain evidence="6 7">CBS 617.96</strain>
    </source>
</reference>
<dbReference type="Pfam" id="PF00644">
    <property type="entry name" value="PARP"/>
    <property type="match status" value="1"/>
</dbReference>
<dbReference type="AlphaFoldDB" id="W9YFB1"/>
<dbReference type="Gene3D" id="3.10.110.10">
    <property type="entry name" value="Ubiquitin Conjugating Enzyme"/>
    <property type="match status" value="1"/>
</dbReference>
<proteinExistence type="predicted"/>
<dbReference type="GeneID" id="19159736"/>
<dbReference type="InterPro" id="IPR012317">
    <property type="entry name" value="Poly(ADP-ribose)pol_cat_dom"/>
</dbReference>
<keyword evidence="3" id="KW-0548">Nucleotidyltransferase</keyword>
<dbReference type="PROSITE" id="PS50127">
    <property type="entry name" value="UBC_2"/>
    <property type="match status" value="1"/>
</dbReference>
<dbReference type="SMART" id="SM00212">
    <property type="entry name" value="UBCc"/>
    <property type="match status" value="1"/>
</dbReference>
<dbReference type="STRING" id="1182541.W9YFB1"/>
<protein>
    <recommendedName>
        <fullName evidence="5">UBC core domain-containing protein</fullName>
    </recommendedName>
</protein>
<accession>W9YFB1</accession>
<evidence type="ECO:0000256" key="1">
    <source>
        <dbReference type="ARBA" id="ARBA00022676"/>
    </source>
</evidence>
<dbReference type="SUPFAM" id="SSF56399">
    <property type="entry name" value="ADP-ribosylation"/>
    <property type="match status" value="1"/>
</dbReference>
<organism evidence="6 7">
    <name type="scientific">Capronia coronata CBS 617.96</name>
    <dbReference type="NCBI Taxonomy" id="1182541"/>
    <lineage>
        <taxon>Eukaryota</taxon>
        <taxon>Fungi</taxon>
        <taxon>Dikarya</taxon>
        <taxon>Ascomycota</taxon>
        <taxon>Pezizomycotina</taxon>
        <taxon>Eurotiomycetes</taxon>
        <taxon>Chaetothyriomycetidae</taxon>
        <taxon>Chaetothyriales</taxon>
        <taxon>Herpotrichiellaceae</taxon>
        <taxon>Capronia</taxon>
    </lineage>
</organism>
<keyword evidence="7" id="KW-1185">Reference proteome</keyword>
<keyword evidence="4" id="KW-0520">NAD</keyword>
<evidence type="ECO:0000256" key="4">
    <source>
        <dbReference type="ARBA" id="ARBA00023027"/>
    </source>
</evidence>
<evidence type="ECO:0000313" key="7">
    <source>
        <dbReference type="Proteomes" id="UP000019484"/>
    </source>
</evidence>
<dbReference type="SUPFAM" id="SSF54495">
    <property type="entry name" value="UBC-like"/>
    <property type="match status" value="1"/>
</dbReference>
<gene>
    <name evidence="6" type="ORF">A1O1_04858</name>
</gene>
<keyword evidence="1" id="KW-0328">Glycosyltransferase</keyword>
<evidence type="ECO:0000313" key="6">
    <source>
        <dbReference type="EMBL" id="EXJ87931.1"/>
    </source>
</evidence>
<dbReference type="GO" id="GO:0016779">
    <property type="term" value="F:nucleotidyltransferase activity"/>
    <property type="evidence" value="ECO:0007669"/>
    <property type="project" value="UniProtKB-KW"/>
</dbReference>
<dbReference type="RefSeq" id="XP_007723937.1">
    <property type="nucleotide sequence ID" value="XM_007725747.1"/>
</dbReference>
<dbReference type="GO" id="GO:0003950">
    <property type="term" value="F:NAD+ poly-ADP-ribosyltransferase activity"/>
    <property type="evidence" value="ECO:0007669"/>
    <property type="project" value="InterPro"/>
</dbReference>
<evidence type="ECO:0000256" key="3">
    <source>
        <dbReference type="ARBA" id="ARBA00022695"/>
    </source>
</evidence>
<comment type="caution">
    <text evidence="6">The sequence shown here is derived from an EMBL/GenBank/DDBJ whole genome shotgun (WGS) entry which is preliminary data.</text>
</comment>
<dbReference type="InterPro" id="IPR000608">
    <property type="entry name" value="UBC"/>
</dbReference>
<dbReference type="PANTHER" id="PTHR21328">
    <property type="entry name" value="POLY ADP-RIBOSE POLYMERASE FAMILY, MEMBER PARP"/>
    <property type="match status" value="1"/>
</dbReference>
<name>W9YFB1_9EURO</name>
<dbReference type="InterPro" id="IPR016135">
    <property type="entry name" value="UBQ-conjugating_enzyme/RWD"/>
</dbReference>
<dbReference type="EMBL" id="AMWN01000004">
    <property type="protein sequence ID" value="EXJ87931.1"/>
    <property type="molecule type" value="Genomic_DNA"/>
</dbReference>
<dbReference type="eggNOG" id="KOG0897">
    <property type="taxonomic scope" value="Eukaryota"/>
</dbReference>
<dbReference type="Gene3D" id="3.90.228.10">
    <property type="match status" value="1"/>
</dbReference>
<sequence>MARRLFMKHLADANLADIAQLENVHSPDEGLVSCVYTYPPSAAPCRVGIQMCTTNIDEYPDGNSFMLYTDDEDINPVIPQTLQRVTENATGKTLPDILSEVSQRLTAAITRQIGEEEAASENGTDVSDDLNDLDADLEFYDSDDGEFGLAELSCNGERYGRGSSDTKSWSTQNREKVRKIREDLRALKNAGFRVGVFGDLAGSGVLCASIRTVKLGLSEEAMQAWGLRRKHYLVLMIKYCGSYIGADKLAEIPLARAPMKMRVGLCEHYKPSLHDESVFLDDMQAEDTSHQLGTNDNAPGLEPLFIGKALNQHLEERVFLIIKARISYGLSWLGAETLVADRQACSQSAPVDNLAKYRCDDKAWSRNLSDVALADHMHEVQLKHASLPLIMMQFVIRHFVRCTEFCLVCHCRLDDSFEALKPYVCSKPLCLYQFMSLGFGTSLEWEIFSQPYVVDLLISFCYTAASLDRLKDLPIGMGLIVPVVPRALAYPPGATSHSAARGQSSAPPLSSQGESSFACHWSPSLNSLMVEGDYQCTNVQKLKRGDWLVIMSTKSDLGAHCRVQHVALPQISLGEPVWADDTPATQSATQRIQNNNASLTSQPIKAICYVYDKQFEDLSKADQLHAVLTLLEALPSVGEMYQYLETQTKGRLGKTASLKAWSNRVPESSVNLLRWIVASNRSCIVPVDGVAGNIDLTASISKEPRVGEMCMWMQFRFAQGAPDKEKRFDDCVMAAVAQTKSTYPTIFAWHGSRLANWHSIVRQGLNYNELVHGRTFGNGVYLSPSAQVSLSYVGADGQPRDQWKRSLLKVSTAISLNEVVNNPDKFVSKTPHYVVSDTDWIQTRYLFVKVGAELKSVSGPATEIYKQDPLHVAHNDNNFPITIPMTAISKSRRPFESIRATSTTDGKRAKSIVGIDQATAERQEDDANSVVSDACDLAILRTDEFGDCMVDSGDDATTKEPETDFVPGTLDMSNIKFLEPPEDANITSTKALMRLLQEASDVQKKTPPAMLGWHIDYSGFNNMYQWIVELHSFPLTLPLAQDMKAAGLTSIVLEMRFSSQFPFVPPFLRVVKPRFLSFAQGGGGNVTEGGAMCMEVLTNNGWSAAQSIESLLLLVRMALLDEERPARLAKAGAGVSDTYGIAEAVEAYVRACRNHGWQVPAGFDKLHLA</sequence>
<evidence type="ECO:0000259" key="5">
    <source>
        <dbReference type="PROSITE" id="PS50127"/>
    </source>
</evidence>
<keyword evidence="2" id="KW-0808">Transferase</keyword>
<feature type="domain" description="UBC core" evidence="5">
    <location>
        <begin position="990"/>
        <end position="1158"/>
    </location>
</feature>
<evidence type="ECO:0000256" key="2">
    <source>
        <dbReference type="ARBA" id="ARBA00022679"/>
    </source>
</evidence>
<dbReference type="InterPro" id="IPR051838">
    <property type="entry name" value="ARTD_PARP"/>
</dbReference>